<accession>M8C997</accession>
<name>M8C997_AEGTA</name>
<sequence length="130" mass="14467">MGSFFLVTHVWSICVVLLGLDEFRASACWNVVIVIFVLEGSGPLPWERGSGTSWPGETADRSKAASWRRAQRPGPGQAAPRRPRGSGLDECRRSSLSSKWRRLQQDIPPLPDEFEFSQALQIFVPGVMLL</sequence>
<reference evidence="3" key="1">
    <citation type="submission" date="2015-06" db="UniProtKB">
        <authorList>
            <consortium name="EnsemblPlants"/>
        </authorList>
    </citation>
    <scope>IDENTIFICATION</scope>
</reference>
<protein>
    <submittedName>
        <fullName evidence="3">Uncharacterized protein</fullName>
    </submittedName>
</protein>
<proteinExistence type="predicted"/>
<evidence type="ECO:0000256" key="1">
    <source>
        <dbReference type="SAM" id="MobiDB-lite"/>
    </source>
</evidence>
<dbReference type="EnsemblPlants" id="EMT30678">
    <property type="protein sequence ID" value="EMT30678"/>
    <property type="gene ID" value="F775_23899"/>
</dbReference>
<feature type="signal peptide" evidence="2">
    <location>
        <begin position="1"/>
        <end position="27"/>
    </location>
</feature>
<feature type="chain" id="PRO_5014584176" evidence="2">
    <location>
        <begin position="28"/>
        <end position="130"/>
    </location>
</feature>
<dbReference type="AlphaFoldDB" id="M8C997"/>
<keyword evidence="2" id="KW-0732">Signal</keyword>
<evidence type="ECO:0000256" key="2">
    <source>
        <dbReference type="SAM" id="SignalP"/>
    </source>
</evidence>
<organism evidence="3">
    <name type="scientific">Aegilops tauschii</name>
    <name type="common">Tausch's goatgrass</name>
    <name type="synonym">Aegilops squarrosa</name>
    <dbReference type="NCBI Taxonomy" id="37682"/>
    <lineage>
        <taxon>Eukaryota</taxon>
        <taxon>Viridiplantae</taxon>
        <taxon>Streptophyta</taxon>
        <taxon>Embryophyta</taxon>
        <taxon>Tracheophyta</taxon>
        <taxon>Spermatophyta</taxon>
        <taxon>Magnoliopsida</taxon>
        <taxon>Liliopsida</taxon>
        <taxon>Poales</taxon>
        <taxon>Poaceae</taxon>
        <taxon>BOP clade</taxon>
        <taxon>Pooideae</taxon>
        <taxon>Triticodae</taxon>
        <taxon>Triticeae</taxon>
        <taxon>Triticinae</taxon>
        <taxon>Aegilops</taxon>
    </lineage>
</organism>
<evidence type="ECO:0000313" key="3">
    <source>
        <dbReference type="EnsemblPlants" id="EMT30678"/>
    </source>
</evidence>
<feature type="region of interest" description="Disordered" evidence="1">
    <location>
        <begin position="42"/>
        <end position="100"/>
    </location>
</feature>